<evidence type="ECO:0000256" key="2">
    <source>
        <dbReference type="ARBA" id="ARBA00022737"/>
    </source>
</evidence>
<dbReference type="Gene3D" id="3.40.50.10490">
    <property type="entry name" value="Glucose-6-phosphate isomerase like protein, domain 1"/>
    <property type="match status" value="1"/>
</dbReference>
<dbReference type="EMBL" id="JBHDIY010000002">
    <property type="protein sequence ID" value="MFL4469306.1"/>
    <property type="molecule type" value="Genomic_DNA"/>
</dbReference>
<organism evidence="8 9">
    <name type="scientific">Tateyamaria armeniaca</name>
    <dbReference type="NCBI Taxonomy" id="2518930"/>
    <lineage>
        <taxon>Bacteria</taxon>
        <taxon>Pseudomonadati</taxon>
        <taxon>Pseudomonadota</taxon>
        <taxon>Alphaproteobacteria</taxon>
        <taxon>Rhodobacterales</taxon>
        <taxon>Roseobacteraceae</taxon>
        <taxon>Tateyamaria</taxon>
    </lineage>
</organism>
<evidence type="ECO:0000259" key="6">
    <source>
        <dbReference type="PROSITE" id="PS51371"/>
    </source>
</evidence>
<dbReference type="InterPro" id="IPR046342">
    <property type="entry name" value="CBS_dom_sf"/>
</dbReference>
<keyword evidence="2" id="KW-0677">Repeat</keyword>
<name>A0ABW8UQE1_9RHOB</name>
<gene>
    <name evidence="8" type="ORF">ACERZ8_05265</name>
</gene>
<evidence type="ECO:0000256" key="4">
    <source>
        <dbReference type="PIRNR" id="PIRNR004692"/>
    </source>
</evidence>
<dbReference type="PIRSF" id="PIRSF004692">
    <property type="entry name" value="KdsD_KpsF"/>
    <property type="match status" value="1"/>
</dbReference>
<dbReference type="PANTHER" id="PTHR42745">
    <property type="match status" value="1"/>
</dbReference>
<dbReference type="InterPro" id="IPR001347">
    <property type="entry name" value="SIS_dom"/>
</dbReference>
<dbReference type="Pfam" id="PF00571">
    <property type="entry name" value="CBS"/>
    <property type="match status" value="2"/>
</dbReference>
<dbReference type="RefSeq" id="WP_407591089.1">
    <property type="nucleotide sequence ID" value="NZ_JBHDIY010000002.1"/>
</dbReference>
<dbReference type="NCBIfam" id="TIGR00393">
    <property type="entry name" value="kpsF"/>
    <property type="match status" value="1"/>
</dbReference>
<dbReference type="CDD" id="cd04604">
    <property type="entry name" value="CBS_pair_SIS_assoc"/>
    <property type="match status" value="1"/>
</dbReference>
<dbReference type="InterPro" id="IPR000644">
    <property type="entry name" value="CBS_dom"/>
</dbReference>
<evidence type="ECO:0000256" key="3">
    <source>
        <dbReference type="ARBA" id="ARBA00023122"/>
    </source>
</evidence>
<keyword evidence="3 5" id="KW-0129">CBS domain</keyword>
<accession>A0ABW8UQE1</accession>
<dbReference type="PROSITE" id="PS51464">
    <property type="entry name" value="SIS"/>
    <property type="match status" value="1"/>
</dbReference>
<dbReference type="PROSITE" id="PS51371">
    <property type="entry name" value="CBS"/>
    <property type="match status" value="2"/>
</dbReference>
<dbReference type="InterPro" id="IPR004800">
    <property type="entry name" value="KdsD/KpsF-type"/>
</dbReference>
<comment type="similarity">
    <text evidence="1 4">Belongs to the SIS family. GutQ/KpsF subfamily.</text>
</comment>
<dbReference type="SUPFAM" id="SSF54631">
    <property type="entry name" value="CBS-domain pair"/>
    <property type="match status" value="1"/>
</dbReference>
<evidence type="ECO:0000313" key="8">
    <source>
        <dbReference type="EMBL" id="MFL4469306.1"/>
    </source>
</evidence>
<evidence type="ECO:0000256" key="1">
    <source>
        <dbReference type="ARBA" id="ARBA00008165"/>
    </source>
</evidence>
<dbReference type="PANTHER" id="PTHR42745:SF1">
    <property type="entry name" value="ARABINOSE 5-PHOSPHATE ISOMERASE KDSD"/>
    <property type="match status" value="1"/>
</dbReference>
<comment type="caution">
    <text evidence="8">The sequence shown here is derived from an EMBL/GenBank/DDBJ whole genome shotgun (WGS) entry which is preliminary data.</text>
</comment>
<feature type="domain" description="CBS" evidence="6">
    <location>
        <begin position="204"/>
        <end position="263"/>
    </location>
</feature>
<evidence type="ECO:0000313" key="9">
    <source>
        <dbReference type="Proteomes" id="UP001627408"/>
    </source>
</evidence>
<dbReference type="InterPro" id="IPR046348">
    <property type="entry name" value="SIS_dom_sf"/>
</dbReference>
<feature type="domain" description="CBS" evidence="6">
    <location>
        <begin position="269"/>
        <end position="327"/>
    </location>
</feature>
<dbReference type="InterPro" id="IPR035474">
    <property type="entry name" value="SIS_Kpsf"/>
</dbReference>
<evidence type="ECO:0000256" key="5">
    <source>
        <dbReference type="PROSITE-ProRule" id="PRU00703"/>
    </source>
</evidence>
<dbReference type="Gene3D" id="3.10.580.10">
    <property type="entry name" value="CBS-domain"/>
    <property type="match status" value="1"/>
</dbReference>
<feature type="domain" description="SIS" evidence="7">
    <location>
        <begin position="37"/>
        <end position="179"/>
    </location>
</feature>
<protein>
    <submittedName>
        <fullName evidence="8">SIS domain-containing protein</fullName>
    </submittedName>
</protein>
<dbReference type="InterPro" id="IPR050986">
    <property type="entry name" value="GutQ/KpsF_isomerases"/>
</dbReference>
<sequence>MTGETPFIDTARSVIRIEAEALVTLADSLDDSFRAGIDLLLAAKGRVIVTGIGKSGHIANKIAATLASTGTPAQFVHPAEASHGDLGMVTRDDVILAISNSGEAPELANMIAYARRFDIPLVGITKAPGSALGSQCDVVLRLPDLGEACGTGIVPTSSTTMTLAMGDALAVALMRHRAFTAEHFRDFHPGGKLGALLTRVHDLMHTGDAMPLVGVETPMQDALIEISQKGFGVVGVTDADGTLAGIITDGDLRRHMSDKLLHLKAQDVMTTSPRTIDPGILAQEAVGIMNGQDGGRSVTCLFVTDPDKTDAPLGLIHIHDCLRVGLG</sequence>
<dbReference type="SUPFAM" id="SSF53697">
    <property type="entry name" value="SIS domain"/>
    <property type="match status" value="1"/>
</dbReference>
<reference evidence="8 9" key="1">
    <citation type="submission" date="2024-08" db="EMBL/GenBank/DDBJ databases">
        <title>Tateyamaria sp. nov., isolated from marine algae.</title>
        <authorList>
            <person name="Choi B.J."/>
            <person name="Kim J.M."/>
            <person name="Lee J.K."/>
            <person name="Choi D.G."/>
            <person name="Bayburt H."/>
            <person name="Baek J.H."/>
            <person name="Han D.M."/>
            <person name="Jeon C.O."/>
        </authorList>
    </citation>
    <scope>NUCLEOTIDE SEQUENCE [LARGE SCALE GENOMIC DNA]</scope>
    <source>
        <strain evidence="8 9">KMU-156</strain>
    </source>
</reference>
<dbReference type="Pfam" id="PF01380">
    <property type="entry name" value="SIS"/>
    <property type="match status" value="1"/>
</dbReference>
<keyword evidence="9" id="KW-1185">Reference proteome</keyword>
<evidence type="ECO:0000259" key="7">
    <source>
        <dbReference type="PROSITE" id="PS51464"/>
    </source>
</evidence>
<dbReference type="Proteomes" id="UP001627408">
    <property type="component" value="Unassembled WGS sequence"/>
</dbReference>
<dbReference type="CDD" id="cd05014">
    <property type="entry name" value="SIS_Kpsf"/>
    <property type="match status" value="1"/>
</dbReference>
<proteinExistence type="inferred from homology"/>